<protein>
    <recommendedName>
        <fullName evidence="3">Rhamnan synthesis protein F</fullName>
    </recommendedName>
</protein>
<dbReference type="InterPro" id="IPR007739">
    <property type="entry name" value="RgpF"/>
</dbReference>
<organism evidence="1 2">
    <name type="scientific">Cedecea davisae</name>
    <dbReference type="NCBI Taxonomy" id="158484"/>
    <lineage>
        <taxon>Bacteria</taxon>
        <taxon>Pseudomonadati</taxon>
        <taxon>Pseudomonadota</taxon>
        <taxon>Gammaproteobacteria</taxon>
        <taxon>Enterobacterales</taxon>
        <taxon>Enterobacteriaceae</taxon>
        <taxon>Cedecea</taxon>
    </lineage>
</organism>
<evidence type="ECO:0000313" key="2">
    <source>
        <dbReference type="Proteomes" id="UP000686327"/>
    </source>
</evidence>
<keyword evidence="2" id="KW-1185">Reference proteome</keyword>
<dbReference type="RefSeq" id="WP_216376101.1">
    <property type="nucleotide sequence ID" value="NZ_JAGRYT010000028.1"/>
</dbReference>
<evidence type="ECO:0000313" key="1">
    <source>
        <dbReference type="EMBL" id="MBU4682986.1"/>
    </source>
</evidence>
<accession>A0ABS6DIE5</accession>
<name>A0ABS6DIE5_9ENTR</name>
<sequence length="629" mass="73599">MRRIAFYLFYDEQGVVDDYIKFKLEALKEHVEKIVFICNSTLNKEGRDKIEAIPAQIICRNNVGFDVWGYKEGLEIIGFDNLAEYDELLLLNYTFFAPIFPFSEMFDWSNRVNCDFWGISEHAEVSPNPFTGMGVLPRHIQSHFIAVKKSMFSSFEFKKYWEQMPAINSYTDSILQHESQFTKHFNDRGFSSSCYLPLEDYKTKYPTFDEIEATLKHRSPIIKRRPFFHEPLWLDKNAIDLNSVRDIIKKETDYDFNLIKQNLLRTVKPRTLYANQEMLKIFPVEKEIDEAKLSSLKNKKVAIVAHIYYVDMWEEIKPYLDRIPLDFDLFISTATKDNKKELEELIQNDYPKIKSVVRVVEQNRGRDMSSLFITFKDICSTDEYDFVCRMHSKKSPQNGANAALHFKEHMLDNILASPSYIVDVLDLMNQESIGLVIPPVVHIGYPTLGHAWFTNRYPATVWAEKLGIKTPFDDNTPIAAYGTMFWFKPAALRKMFTYDFKWEDFNQEPAHNDGGLAHVLERLIAYASADAGYEVFCVMNSRSAEKNYVHLETKMIALMSQLHNGDVLEQYHTLIHNRSTSLHGPMRQVDSILKAQMLARYPRLSRLLKYPYRVAVKAYKIMYKRNMFK</sequence>
<gene>
    <name evidence="1" type="ORF">KC222_13320</name>
</gene>
<dbReference type="EMBL" id="JAGRYU010000025">
    <property type="protein sequence ID" value="MBU4682986.1"/>
    <property type="molecule type" value="Genomic_DNA"/>
</dbReference>
<proteinExistence type="predicted"/>
<evidence type="ECO:0008006" key="3">
    <source>
        <dbReference type="Google" id="ProtNLM"/>
    </source>
</evidence>
<dbReference type="Proteomes" id="UP000686327">
    <property type="component" value="Unassembled WGS sequence"/>
</dbReference>
<comment type="caution">
    <text evidence="1">The sequence shown here is derived from an EMBL/GenBank/DDBJ whole genome shotgun (WGS) entry which is preliminary data.</text>
</comment>
<reference evidence="2" key="1">
    <citation type="submission" date="2023-07" db="EMBL/GenBank/DDBJ databases">
        <title>Cedecea davisae an AmpC producer and its therapeutic implications.</title>
        <authorList>
            <person name="Notter J."/>
        </authorList>
    </citation>
    <scope>NUCLEOTIDE SEQUENCE [LARGE SCALE GENOMIC DNA]</scope>
    <source>
        <strain evidence="2">1</strain>
    </source>
</reference>
<dbReference type="Pfam" id="PF05045">
    <property type="entry name" value="RgpF"/>
    <property type="match status" value="1"/>
</dbReference>